<keyword evidence="4" id="KW-1005">Bacterial flagellum biogenesis</keyword>
<proteinExistence type="inferred from homology"/>
<protein>
    <recommendedName>
        <fullName evidence="2">Negative regulator of flagellin synthesis</fullName>
    </recommendedName>
</protein>
<name>A0A7W5AXC9_9BACL</name>
<evidence type="ECO:0000313" key="9">
    <source>
        <dbReference type="EMBL" id="MBB3110498.1"/>
    </source>
</evidence>
<feature type="region of interest" description="Disordered" evidence="7">
    <location>
        <begin position="1"/>
        <end position="33"/>
    </location>
</feature>
<evidence type="ECO:0000256" key="7">
    <source>
        <dbReference type="SAM" id="MobiDB-lite"/>
    </source>
</evidence>
<evidence type="ECO:0000256" key="3">
    <source>
        <dbReference type="ARBA" id="ARBA00022491"/>
    </source>
</evidence>
<dbReference type="InterPro" id="IPR035890">
    <property type="entry name" value="Anti-sigma-28_factor_FlgM_sf"/>
</dbReference>
<reference evidence="9 10" key="1">
    <citation type="submission" date="2020-08" db="EMBL/GenBank/DDBJ databases">
        <title>Genomic Encyclopedia of Type Strains, Phase III (KMG-III): the genomes of soil and plant-associated and newly described type strains.</title>
        <authorList>
            <person name="Whitman W."/>
        </authorList>
    </citation>
    <scope>NUCLEOTIDE SEQUENCE [LARGE SCALE GENOMIC DNA]</scope>
    <source>
        <strain evidence="9 10">CECT 5862</strain>
    </source>
</reference>
<evidence type="ECO:0000313" key="10">
    <source>
        <dbReference type="Proteomes" id="UP000570361"/>
    </source>
</evidence>
<dbReference type="GO" id="GO:0045892">
    <property type="term" value="P:negative regulation of DNA-templated transcription"/>
    <property type="evidence" value="ECO:0007669"/>
    <property type="project" value="InterPro"/>
</dbReference>
<dbReference type="Pfam" id="PF04316">
    <property type="entry name" value="FlgM"/>
    <property type="match status" value="1"/>
</dbReference>
<dbReference type="AlphaFoldDB" id="A0A7W5AXC9"/>
<feature type="domain" description="Anti-sigma-28 factor FlgM C-terminal" evidence="8">
    <location>
        <begin position="34"/>
        <end position="84"/>
    </location>
</feature>
<organism evidence="9 10">
    <name type="scientific">Paenibacillus phyllosphaerae</name>
    <dbReference type="NCBI Taxonomy" id="274593"/>
    <lineage>
        <taxon>Bacteria</taxon>
        <taxon>Bacillati</taxon>
        <taxon>Bacillota</taxon>
        <taxon>Bacilli</taxon>
        <taxon>Bacillales</taxon>
        <taxon>Paenibacillaceae</taxon>
        <taxon>Paenibacillus</taxon>
    </lineage>
</organism>
<dbReference type="RefSeq" id="WP_183600417.1">
    <property type="nucleotide sequence ID" value="NZ_JACHXK010000005.1"/>
</dbReference>
<dbReference type="SUPFAM" id="SSF101498">
    <property type="entry name" value="Anti-sigma factor FlgM"/>
    <property type="match status" value="1"/>
</dbReference>
<evidence type="ECO:0000256" key="5">
    <source>
        <dbReference type="ARBA" id="ARBA00023015"/>
    </source>
</evidence>
<evidence type="ECO:0000256" key="4">
    <source>
        <dbReference type="ARBA" id="ARBA00022795"/>
    </source>
</evidence>
<keyword evidence="9" id="KW-0966">Cell projection</keyword>
<evidence type="ECO:0000256" key="6">
    <source>
        <dbReference type="ARBA" id="ARBA00023163"/>
    </source>
</evidence>
<sequence length="88" mass="10049">MKINDTRRISGVNPYQKQNEAKAAATTERKRQTDEVKISAEAMEMLSHSRLNDADRTQRIQELKNQVSSGTYKVDADKLADKVLPFIR</sequence>
<keyword evidence="9" id="KW-0969">Cilium</keyword>
<evidence type="ECO:0000256" key="1">
    <source>
        <dbReference type="ARBA" id="ARBA00005322"/>
    </source>
</evidence>
<dbReference type="InterPro" id="IPR031316">
    <property type="entry name" value="FlgM_C"/>
</dbReference>
<comment type="similarity">
    <text evidence="1">Belongs to the FlgM family.</text>
</comment>
<dbReference type="Proteomes" id="UP000570361">
    <property type="component" value="Unassembled WGS sequence"/>
</dbReference>
<keyword evidence="6" id="KW-0804">Transcription</keyword>
<evidence type="ECO:0000259" key="8">
    <source>
        <dbReference type="Pfam" id="PF04316"/>
    </source>
</evidence>
<comment type="caution">
    <text evidence="9">The sequence shown here is derived from an EMBL/GenBank/DDBJ whole genome shotgun (WGS) entry which is preliminary data.</text>
</comment>
<keyword evidence="9" id="KW-0282">Flagellum</keyword>
<dbReference type="InterPro" id="IPR007412">
    <property type="entry name" value="FlgM"/>
</dbReference>
<keyword evidence="5" id="KW-0805">Transcription regulation</keyword>
<evidence type="ECO:0000256" key="2">
    <source>
        <dbReference type="ARBA" id="ARBA00017823"/>
    </source>
</evidence>
<accession>A0A7W5AXC9</accession>
<gene>
    <name evidence="9" type="ORF">FHS18_002565</name>
</gene>
<dbReference type="NCBIfam" id="TIGR03824">
    <property type="entry name" value="FlgM_jcvi"/>
    <property type="match status" value="1"/>
</dbReference>
<keyword evidence="10" id="KW-1185">Reference proteome</keyword>
<dbReference type="EMBL" id="JACHXK010000005">
    <property type="protein sequence ID" value="MBB3110498.1"/>
    <property type="molecule type" value="Genomic_DNA"/>
</dbReference>
<dbReference type="GO" id="GO:0044781">
    <property type="term" value="P:bacterial-type flagellum organization"/>
    <property type="evidence" value="ECO:0007669"/>
    <property type="project" value="UniProtKB-KW"/>
</dbReference>
<keyword evidence="3" id="KW-0678">Repressor</keyword>